<dbReference type="InterPro" id="IPR016185">
    <property type="entry name" value="PreATP-grasp_dom_sf"/>
</dbReference>
<evidence type="ECO:0000256" key="2">
    <source>
        <dbReference type="ARBA" id="ARBA00001946"/>
    </source>
</evidence>
<dbReference type="GO" id="GO:0008360">
    <property type="term" value="P:regulation of cell shape"/>
    <property type="evidence" value="ECO:0007669"/>
    <property type="project" value="UniProtKB-KW"/>
</dbReference>
<evidence type="ECO:0000256" key="8">
    <source>
        <dbReference type="ARBA" id="ARBA00022842"/>
    </source>
</evidence>
<dbReference type="Gene3D" id="3.30.1490.20">
    <property type="entry name" value="ATP-grasp fold, A domain"/>
    <property type="match status" value="1"/>
</dbReference>
<keyword evidence="5" id="KW-0479">Metal-binding</keyword>
<evidence type="ECO:0000256" key="9">
    <source>
        <dbReference type="ARBA" id="ARBA00022960"/>
    </source>
</evidence>
<gene>
    <name evidence="14" type="ORF">UFOPK3495_01497</name>
    <name evidence="15" type="ORF">UFOPK4237_01666</name>
</gene>
<keyword evidence="4" id="KW-0436">Ligase</keyword>
<keyword evidence="12" id="KW-0961">Cell wall biogenesis/degradation</keyword>
<evidence type="ECO:0000256" key="10">
    <source>
        <dbReference type="ARBA" id="ARBA00022984"/>
    </source>
</evidence>
<dbReference type="NCBIfam" id="NF002378">
    <property type="entry name" value="PRK01372.1"/>
    <property type="match status" value="1"/>
</dbReference>
<dbReference type="Gene3D" id="3.40.50.20">
    <property type="match status" value="1"/>
</dbReference>
<keyword evidence="10" id="KW-0573">Peptidoglycan synthesis</keyword>
<dbReference type="GO" id="GO:0009252">
    <property type="term" value="P:peptidoglycan biosynthetic process"/>
    <property type="evidence" value="ECO:0007669"/>
    <property type="project" value="UniProtKB-KW"/>
</dbReference>
<dbReference type="HAMAP" id="MF_00047">
    <property type="entry name" value="Dala_Dala_lig"/>
    <property type="match status" value="1"/>
</dbReference>
<dbReference type="FunFam" id="3.30.470.20:FF:000008">
    <property type="entry name" value="D-alanine--D-alanine ligase"/>
    <property type="match status" value="1"/>
</dbReference>
<dbReference type="Pfam" id="PF01820">
    <property type="entry name" value="Dala_Dala_lig_N"/>
    <property type="match status" value="1"/>
</dbReference>
<dbReference type="Pfam" id="PF07478">
    <property type="entry name" value="Dala_Dala_lig_C"/>
    <property type="match status" value="1"/>
</dbReference>
<name>A0A6J7SNM5_9ZZZZ</name>
<accession>A0A6J7SNM5</accession>
<evidence type="ECO:0000256" key="1">
    <source>
        <dbReference type="ARBA" id="ARBA00001936"/>
    </source>
</evidence>
<evidence type="ECO:0000256" key="3">
    <source>
        <dbReference type="ARBA" id="ARBA00010871"/>
    </source>
</evidence>
<dbReference type="InterPro" id="IPR005905">
    <property type="entry name" value="D_ala_D_ala"/>
</dbReference>
<dbReference type="GO" id="GO:0071555">
    <property type="term" value="P:cell wall organization"/>
    <property type="evidence" value="ECO:0007669"/>
    <property type="project" value="UniProtKB-KW"/>
</dbReference>
<dbReference type="EMBL" id="CAFBMC010000109">
    <property type="protein sequence ID" value="CAB4909626.1"/>
    <property type="molecule type" value="Genomic_DNA"/>
</dbReference>
<dbReference type="AlphaFoldDB" id="A0A6J7SNM5"/>
<dbReference type="EMBL" id="CAFBPZ010000168">
    <property type="protein sequence ID" value="CAB5042979.1"/>
    <property type="molecule type" value="Genomic_DNA"/>
</dbReference>
<evidence type="ECO:0000256" key="4">
    <source>
        <dbReference type="ARBA" id="ARBA00022598"/>
    </source>
</evidence>
<dbReference type="InterPro" id="IPR011761">
    <property type="entry name" value="ATP-grasp"/>
</dbReference>
<keyword evidence="8" id="KW-0460">Magnesium</keyword>
<sequence length="356" mass="38283">MKKIRVAVLFGGQSSEHSVSCVSASGVMRALDPEKYEVLALGISQRGHWREMDSHSAFSMASSALACVPDDGAAAAFSPDPAVLRSQFGEIDVVFPVLHGPWGEDGTIQGLLELAGIPYVGSGVLASAVGMDKVTMKVLLAHSGLNVGRFLSISDRQWRSEKAECIEAVNNLGYPVFVKPARAGSSRGISKVHGEGELVAAIEQAREHDPRVIVEASVQQSRELECGVLSSEFGTLISSRIAEIIVGGQHEFYDFEAKYLEDSAELIVPADLPMGVELELQALAIRAFEALGCEGLARVDFFLDSSGNIIVNEVNTMPGFTPISMYPRMWQASGIEYGELIDTLINDAIRRGTGLR</sequence>
<keyword evidence="7" id="KW-0067">ATP-binding</keyword>
<dbReference type="PROSITE" id="PS00843">
    <property type="entry name" value="DALA_DALA_LIGASE_1"/>
    <property type="match status" value="1"/>
</dbReference>
<dbReference type="GO" id="GO:0008716">
    <property type="term" value="F:D-alanine-D-alanine ligase activity"/>
    <property type="evidence" value="ECO:0007669"/>
    <property type="project" value="InterPro"/>
</dbReference>
<evidence type="ECO:0000256" key="6">
    <source>
        <dbReference type="ARBA" id="ARBA00022741"/>
    </source>
</evidence>
<dbReference type="PROSITE" id="PS50975">
    <property type="entry name" value="ATP_GRASP"/>
    <property type="match status" value="1"/>
</dbReference>
<evidence type="ECO:0000256" key="7">
    <source>
        <dbReference type="ARBA" id="ARBA00022840"/>
    </source>
</evidence>
<feature type="domain" description="ATP-grasp" evidence="13">
    <location>
        <begin position="137"/>
        <end position="346"/>
    </location>
</feature>
<evidence type="ECO:0000256" key="12">
    <source>
        <dbReference type="ARBA" id="ARBA00023316"/>
    </source>
</evidence>
<dbReference type="NCBIfam" id="NF002528">
    <property type="entry name" value="PRK01966.1-4"/>
    <property type="match status" value="1"/>
</dbReference>
<proteinExistence type="inferred from homology"/>
<dbReference type="GO" id="GO:0005829">
    <property type="term" value="C:cytosol"/>
    <property type="evidence" value="ECO:0007669"/>
    <property type="project" value="TreeGrafter"/>
</dbReference>
<dbReference type="NCBIfam" id="TIGR01205">
    <property type="entry name" value="D_ala_D_alaTIGR"/>
    <property type="match status" value="1"/>
</dbReference>
<evidence type="ECO:0000256" key="5">
    <source>
        <dbReference type="ARBA" id="ARBA00022723"/>
    </source>
</evidence>
<dbReference type="InterPro" id="IPR013815">
    <property type="entry name" value="ATP_grasp_subdomain_1"/>
</dbReference>
<dbReference type="PIRSF" id="PIRSF039102">
    <property type="entry name" value="Ddl/VanB"/>
    <property type="match status" value="1"/>
</dbReference>
<dbReference type="PANTHER" id="PTHR23132">
    <property type="entry name" value="D-ALANINE--D-ALANINE LIGASE"/>
    <property type="match status" value="1"/>
</dbReference>
<protein>
    <submittedName>
        <fullName evidence="15">Unannotated protein</fullName>
    </submittedName>
</protein>
<organism evidence="15">
    <name type="scientific">freshwater metagenome</name>
    <dbReference type="NCBI Taxonomy" id="449393"/>
    <lineage>
        <taxon>unclassified sequences</taxon>
        <taxon>metagenomes</taxon>
        <taxon>ecological metagenomes</taxon>
    </lineage>
</organism>
<keyword evidence="9" id="KW-0133">Cell shape</keyword>
<dbReference type="SUPFAM" id="SSF56059">
    <property type="entry name" value="Glutathione synthetase ATP-binding domain-like"/>
    <property type="match status" value="1"/>
</dbReference>
<dbReference type="SUPFAM" id="SSF52440">
    <property type="entry name" value="PreATP-grasp domain"/>
    <property type="match status" value="1"/>
</dbReference>
<dbReference type="InterPro" id="IPR000291">
    <property type="entry name" value="D-Ala_lig_Van_CS"/>
</dbReference>
<dbReference type="GO" id="GO:0046872">
    <property type="term" value="F:metal ion binding"/>
    <property type="evidence" value="ECO:0007669"/>
    <property type="project" value="UniProtKB-KW"/>
</dbReference>
<comment type="similarity">
    <text evidence="3">Belongs to the D-alanine--D-alanine ligase family.</text>
</comment>
<comment type="cofactor">
    <cofactor evidence="2">
        <name>Mg(2+)</name>
        <dbReference type="ChEBI" id="CHEBI:18420"/>
    </cofactor>
</comment>
<dbReference type="PROSITE" id="PS00844">
    <property type="entry name" value="DALA_DALA_LIGASE_2"/>
    <property type="match status" value="1"/>
</dbReference>
<evidence type="ECO:0000313" key="14">
    <source>
        <dbReference type="EMBL" id="CAB4909626.1"/>
    </source>
</evidence>
<evidence type="ECO:0000259" key="13">
    <source>
        <dbReference type="PROSITE" id="PS50975"/>
    </source>
</evidence>
<evidence type="ECO:0000313" key="15">
    <source>
        <dbReference type="EMBL" id="CAB5042979.1"/>
    </source>
</evidence>
<dbReference type="Gene3D" id="3.30.470.20">
    <property type="entry name" value="ATP-grasp fold, B domain"/>
    <property type="match status" value="1"/>
</dbReference>
<dbReference type="PANTHER" id="PTHR23132:SF25">
    <property type="entry name" value="D-ALANINE--D-ALANINE LIGASE A"/>
    <property type="match status" value="1"/>
</dbReference>
<evidence type="ECO:0000256" key="11">
    <source>
        <dbReference type="ARBA" id="ARBA00023211"/>
    </source>
</evidence>
<dbReference type="GO" id="GO:0005524">
    <property type="term" value="F:ATP binding"/>
    <property type="evidence" value="ECO:0007669"/>
    <property type="project" value="UniProtKB-KW"/>
</dbReference>
<dbReference type="InterPro" id="IPR011127">
    <property type="entry name" value="Dala_Dala_lig_N"/>
</dbReference>
<dbReference type="InterPro" id="IPR011095">
    <property type="entry name" value="Dala_Dala_lig_C"/>
</dbReference>
<reference evidence="15" key="1">
    <citation type="submission" date="2020-05" db="EMBL/GenBank/DDBJ databases">
        <authorList>
            <person name="Chiriac C."/>
            <person name="Salcher M."/>
            <person name="Ghai R."/>
            <person name="Kavagutti S V."/>
        </authorList>
    </citation>
    <scope>NUCLEOTIDE SEQUENCE</scope>
</reference>
<comment type="cofactor">
    <cofactor evidence="1">
        <name>Mn(2+)</name>
        <dbReference type="ChEBI" id="CHEBI:29035"/>
    </cofactor>
</comment>
<keyword evidence="11" id="KW-0464">Manganese</keyword>
<keyword evidence="6" id="KW-0547">Nucleotide-binding</keyword>